<proteinExistence type="predicted"/>
<gene>
    <name evidence="3" type="ORF">D4A47_08165</name>
</gene>
<dbReference type="Proteomes" id="UP000276301">
    <property type="component" value="Unassembled WGS sequence"/>
</dbReference>
<evidence type="ECO:0000259" key="2">
    <source>
        <dbReference type="PROSITE" id="PS50989"/>
    </source>
</evidence>
<dbReference type="InterPro" id="IPR034733">
    <property type="entry name" value="AcCoA_carboxyl_beta"/>
</dbReference>
<dbReference type="PROSITE" id="PS50980">
    <property type="entry name" value="COA_CT_NTER"/>
    <property type="match status" value="1"/>
</dbReference>
<dbReference type="InterPro" id="IPR011762">
    <property type="entry name" value="COA_CT_N"/>
</dbReference>
<dbReference type="GO" id="GO:0016740">
    <property type="term" value="F:transferase activity"/>
    <property type="evidence" value="ECO:0007669"/>
    <property type="project" value="UniProtKB-KW"/>
</dbReference>
<accession>A0A498CYF6</accession>
<dbReference type="AlphaFoldDB" id="A0A498CYF6"/>
<name>A0A498CYF6_9FIRM</name>
<dbReference type="EMBL" id="RCHT01000012">
    <property type="protein sequence ID" value="RLL10858.1"/>
    <property type="molecule type" value="Genomic_DNA"/>
</dbReference>
<keyword evidence="3" id="KW-0808">Transferase</keyword>
<feature type="domain" description="CoA carboxyltransferase C-terminal" evidence="2">
    <location>
        <begin position="230"/>
        <end position="451"/>
    </location>
</feature>
<dbReference type="SUPFAM" id="SSF52096">
    <property type="entry name" value="ClpP/crotonase"/>
    <property type="match status" value="2"/>
</dbReference>
<comment type="caution">
    <text evidence="3">The sequence shown here is derived from an EMBL/GenBank/DDBJ whole genome shotgun (WGS) entry which is preliminary data.</text>
</comment>
<dbReference type="InterPro" id="IPR051047">
    <property type="entry name" value="AccD/PCCB"/>
</dbReference>
<dbReference type="Pfam" id="PF01039">
    <property type="entry name" value="Carboxyl_trans"/>
    <property type="match status" value="1"/>
</dbReference>
<dbReference type="RefSeq" id="WP_121586919.1">
    <property type="nucleotide sequence ID" value="NZ_RCHT01000012.1"/>
</dbReference>
<organism evidence="3 4">
    <name type="scientific">Anaerotruncus massiliensis</name>
    <name type="common">ex Liu et al. 2021</name>
    <dbReference type="NCBI Taxonomy" id="2321404"/>
    <lineage>
        <taxon>Bacteria</taxon>
        <taxon>Bacillati</taxon>
        <taxon>Bacillota</taxon>
        <taxon>Clostridia</taxon>
        <taxon>Eubacteriales</taxon>
        <taxon>Oscillospiraceae</taxon>
        <taxon>Anaerotruncus</taxon>
    </lineage>
</organism>
<sequence length="469" mass="47108">MSDKAMSLADARNEAQKATAARERLTALFDPDSFVEVGALVKNGCDGTGVITGYGLVEGSPVYAFSQDSTVRNGAVGAAHGSKIKKIYDLAVKTGAPVVGIYDSNGAAVDEGLDALAAYGEMLLWTNNLSGVVPQISVVAGACAGSAALIAASADFVVMSEGAELFLTPADADSATDAANAAKSGVAHIVEKDADAAVAAARRLVSLLPSNNLSAAPYCDFTEAPGAGAALDALAAGVADQADILGIAEQIADADSLIELQKAFSGTGAKVALGTVAGTTVGFVAASDSGAVCSGGCSKIARFVAICDSFQIPVVTLVNCEKFAAADGHVFQGGVREAAKLAHVYAEATTPKVAVIVGKAYGSACVALAGRGANADYAIAWPNAVISALAPETAVAFLEGDKITLEKSRAEVEAEYLANEASALAAAARGHIDDVVDPADTRAAVISALDMLAGKRVSTLPKKHGNISM</sequence>
<dbReference type="InterPro" id="IPR011763">
    <property type="entry name" value="COA_CT_C"/>
</dbReference>
<dbReference type="PANTHER" id="PTHR43842:SF2">
    <property type="entry name" value="PROPIONYL-COA CARBOXYLASE BETA CHAIN, MITOCHONDRIAL"/>
    <property type="match status" value="1"/>
</dbReference>
<protein>
    <submittedName>
        <fullName evidence="3">Carboxyl transferase</fullName>
    </submittedName>
</protein>
<evidence type="ECO:0000259" key="1">
    <source>
        <dbReference type="PROSITE" id="PS50980"/>
    </source>
</evidence>
<evidence type="ECO:0000313" key="3">
    <source>
        <dbReference type="EMBL" id="RLL10858.1"/>
    </source>
</evidence>
<dbReference type="GO" id="GO:0004658">
    <property type="term" value="F:propionyl-CoA carboxylase activity"/>
    <property type="evidence" value="ECO:0007669"/>
    <property type="project" value="TreeGrafter"/>
</dbReference>
<keyword evidence="4" id="KW-1185">Reference proteome</keyword>
<evidence type="ECO:0000313" key="4">
    <source>
        <dbReference type="Proteomes" id="UP000276301"/>
    </source>
</evidence>
<dbReference type="InterPro" id="IPR029045">
    <property type="entry name" value="ClpP/crotonase-like_dom_sf"/>
</dbReference>
<reference evidence="3 4" key="1">
    <citation type="submission" date="2018-10" db="EMBL/GenBank/DDBJ databases">
        <title>Anaerotruncus faecis sp. nov., isolated from human feces.</title>
        <authorList>
            <person name="Wang Y.-J."/>
        </authorList>
    </citation>
    <scope>NUCLEOTIDE SEQUENCE [LARGE SCALE GENOMIC DNA]</scope>
    <source>
        <strain evidence="3 4">22A2-44</strain>
    </source>
</reference>
<dbReference type="PROSITE" id="PS50989">
    <property type="entry name" value="COA_CT_CTER"/>
    <property type="match status" value="1"/>
</dbReference>
<feature type="domain" description="CoA carboxyltransferase N-terminal" evidence="1">
    <location>
        <begin position="1"/>
        <end position="162"/>
    </location>
</feature>
<dbReference type="Gene3D" id="3.90.226.10">
    <property type="entry name" value="2-enoyl-CoA Hydratase, Chain A, domain 1"/>
    <property type="match status" value="2"/>
</dbReference>
<dbReference type="PANTHER" id="PTHR43842">
    <property type="entry name" value="PROPIONYL-COA CARBOXYLASE BETA CHAIN"/>
    <property type="match status" value="1"/>
</dbReference>